<dbReference type="SMART" id="SM00829">
    <property type="entry name" value="PKS_ER"/>
    <property type="match status" value="1"/>
</dbReference>
<comment type="similarity">
    <text evidence="1">Belongs to the zinc-containing alcohol dehydrogenase family.</text>
</comment>
<sequence>MATQAGITISGPNEPYTVVNNIPRPTPGPKQALVKTLYTGLNPVEPFMQHTGMLISSWPAVIGSDVSGLVIEVGAGCEKIKEGDYVFTCVPVGISEFSPFQETFLVNEDWVFKKGENVGLEEACTVGAGLLTAGLALLDGQGLELPAAGSKAPQQDSWVIVMGGSGSVGRYCVQLASLAGYKVLASCSPSKNELALKAGASATFNNRAPVEEQLVEIERATGGKFGRIVDTSLAALDLSVRALETISKESNKYFATVDDWSDMAVPESINLYRVKLGMLGRPGDEQEHVTTKIAEMVPIFQAHISTGQLLPLDYHLVDGEGWEAIISGIADMEAGKLPKKPVVKAQVM</sequence>
<proteinExistence type="inferred from homology"/>
<evidence type="ECO:0000256" key="2">
    <source>
        <dbReference type="ARBA" id="ARBA00023002"/>
    </source>
</evidence>
<evidence type="ECO:0000256" key="1">
    <source>
        <dbReference type="ARBA" id="ARBA00008072"/>
    </source>
</evidence>
<keyword evidence="2" id="KW-0560">Oxidoreductase</keyword>
<evidence type="ECO:0000313" key="4">
    <source>
        <dbReference type="EMBL" id="KAK4445854.1"/>
    </source>
</evidence>
<dbReference type="InterPro" id="IPR020843">
    <property type="entry name" value="ER"/>
</dbReference>
<feature type="domain" description="Enoyl reductase (ER)" evidence="3">
    <location>
        <begin position="11"/>
        <end position="343"/>
    </location>
</feature>
<protein>
    <recommendedName>
        <fullName evidence="3">Enoyl reductase (ER) domain-containing protein</fullName>
    </recommendedName>
</protein>
<dbReference type="InterPro" id="IPR036291">
    <property type="entry name" value="NAD(P)-bd_dom_sf"/>
</dbReference>
<dbReference type="InterPro" id="IPR047122">
    <property type="entry name" value="Trans-enoyl_RdTase-like"/>
</dbReference>
<dbReference type="PANTHER" id="PTHR45348">
    <property type="entry name" value="HYPOTHETICAL OXIDOREDUCTASE (EUROFUNG)"/>
    <property type="match status" value="1"/>
</dbReference>
<accession>A0AAV9GCR4</accession>
<comment type="caution">
    <text evidence="4">The sequence shown here is derived from an EMBL/GenBank/DDBJ whole genome shotgun (WGS) entry which is preliminary data.</text>
</comment>
<dbReference type="AlphaFoldDB" id="A0AAV9GCR4"/>
<dbReference type="Gene3D" id="3.40.50.720">
    <property type="entry name" value="NAD(P)-binding Rossmann-like Domain"/>
    <property type="match status" value="1"/>
</dbReference>
<dbReference type="EMBL" id="MU865961">
    <property type="protein sequence ID" value="KAK4445854.1"/>
    <property type="molecule type" value="Genomic_DNA"/>
</dbReference>
<dbReference type="GO" id="GO:0016651">
    <property type="term" value="F:oxidoreductase activity, acting on NAD(P)H"/>
    <property type="evidence" value="ECO:0007669"/>
    <property type="project" value="InterPro"/>
</dbReference>
<dbReference type="InterPro" id="IPR011032">
    <property type="entry name" value="GroES-like_sf"/>
</dbReference>
<dbReference type="PANTHER" id="PTHR45348:SF2">
    <property type="entry name" value="ZINC-TYPE ALCOHOL DEHYDROGENASE-LIKE PROTEIN C2E1P3.01"/>
    <property type="match status" value="1"/>
</dbReference>
<keyword evidence="5" id="KW-1185">Reference proteome</keyword>
<evidence type="ECO:0000259" key="3">
    <source>
        <dbReference type="SMART" id="SM00829"/>
    </source>
</evidence>
<dbReference type="Pfam" id="PF08240">
    <property type="entry name" value="ADH_N"/>
    <property type="match status" value="1"/>
</dbReference>
<organism evidence="4 5">
    <name type="scientific">Podospora aff. communis PSN243</name>
    <dbReference type="NCBI Taxonomy" id="3040156"/>
    <lineage>
        <taxon>Eukaryota</taxon>
        <taxon>Fungi</taxon>
        <taxon>Dikarya</taxon>
        <taxon>Ascomycota</taxon>
        <taxon>Pezizomycotina</taxon>
        <taxon>Sordariomycetes</taxon>
        <taxon>Sordariomycetidae</taxon>
        <taxon>Sordariales</taxon>
        <taxon>Podosporaceae</taxon>
        <taxon>Podospora</taxon>
    </lineage>
</organism>
<gene>
    <name evidence="4" type="ORF">QBC34DRAFT_412337</name>
</gene>
<dbReference type="Proteomes" id="UP001321760">
    <property type="component" value="Unassembled WGS sequence"/>
</dbReference>
<evidence type="ECO:0000313" key="5">
    <source>
        <dbReference type="Proteomes" id="UP001321760"/>
    </source>
</evidence>
<dbReference type="SUPFAM" id="SSF51735">
    <property type="entry name" value="NAD(P)-binding Rossmann-fold domains"/>
    <property type="match status" value="1"/>
</dbReference>
<dbReference type="SUPFAM" id="SSF50129">
    <property type="entry name" value="GroES-like"/>
    <property type="match status" value="1"/>
</dbReference>
<dbReference type="InterPro" id="IPR013154">
    <property type="entry name" value="ADH-like_N"/>
</dbReference>
<name>A0AAV9GCR4_9PEZI</name>
<reference evidence="4" key="1">
    <citation type="journal article" date="2023" name="Mol. Phylogenet. Evol.">
        <title>Genome-scale phylogeny and comparative genomics of the fungal order Sordariales.</title>
        <authorList>
            <person name="Hensen N."/>
            <person name="Bonometti L."/>
            <person name="Westerberg I."/>
            <person name="Brannstrom I.O."/>
            <person name="Guillou S."/>
            <person name="Cros-Aarteil S."/>
            <person name="Calhoun S."/>
            <person name="Haridas S."/>
            <person name="Kuo A."/>
            <person name="Mondo S."/>
            <person name="Pangilinan J."/>
            <person name="Riley R."/>
            <person name="LaButti K."/>
            <person name="Andreopoulos B."/>
            <person name="Lipzen A."/>
            <person name="Chen C."/>
            <person name="Yan M."/>
            <person name="Daum C."/>
            <person name="Ng V."/>
            <person name="Clum A."/>
            <person name="Steindorff A."/>
            <person name="Ohm R.A."/>
            <person name="Martin F."/>
            <person name="Silar P."/>
            <person name="Natvig D.O."/>
            <person name="Lalanne C."/>
            <person name="Gautier V."/>
            <person name="Ament-Velasquez S.L."/>
            <person name="Kruys A."/>
            <person name="Hutchinson M.I."/>
            <person name="Powell A.J."/>
            <person name="Barry K."/>
            <person name="Miller A.N."/>
            <person name="Grigoriev I.V."/>
            <person name="Debuchy R."/>
            <person name="Gladieux P."/>
            <person name="Hiltunen Thoren M."/>
            <person name="Johannesson H."/>
        </authorList>
    </citation>
    <scope>NUCLEOTIDE SEQUENCE</scope>
    <source>
        <strain evidence="4">PSN243</strain>
    </source>
</reference>
<reference evidence="4" key="2">
    <citation type="submission" date="2023-05" db="EMBL/GenBank/DDBJ databases">
        <authorList>
            <consortium name="Lawrence Berkeley National Laboratory"/>
            <person name="Steindorff A."/>
            <person name="Hensen N."/>
            <person name="Bonometti L."/>
            <person name="Westerberg I."/>
            <person name="Brannstrom I.O."/>
            <person name="Guillou S."/>
            <person name="Cros-Aarteil S."/>
            <person name="Calhoun S."/>
            <person name="Haridas S."/>
            <person name="Kuo A."/>
            <person name="Mondo S."/>
            <person name="Pangilinan J."/>
            <person name="Riley R."/>
            <person name="Labutti K."/>
            <person name="Andreopoulos B."/>
            <person name="Lipzen A."/>
            <person name="Chen C."/>
            <person name="Yanf M."/>
            <person name="Daum C."/>
            <person name="Ng V."/>
            <person name="Clum A."/>
            <person name="Ohm R."/>
            <person name="Martin F."/>
            <person name="Silar P."/>
            <person name="Natvig D."/>
            <person name="Lalanne C."/>
            <person name="Gautier V."/>
            <person name="Ament-Velasquez S.L."/>
            <person name="Kruys A."/>
            <person name="Hutchinson M.I."/>
            <person name="Powell A.J."/>
            <person name="Barry K."/>
            <person name="Miller A.N."/>
            <person name="Grigoriev I.V."/>
            <person name="Debuchy R."/>
            <person name="Gladieux P."/>
            <person name="Thoren M.H."/>
            <person name="Johannesson H."/>
        </authorList>
    </citation>
    <scope>NUCLEOTIDE SEQUENCE</scope>
    <source>
        <strain evidence="4">PSN243</strain>
    </source>
</reference>
<dbReference type="Gene3D" id="3.90.180.10">
    <property type="entry name" value="Medium-chain alcohol dehydrogenases, catalytic domain"/>
    <property type="match status" value="1"/>
</dbReference>